<gene>
    <name evidence="18" type="ORF">CHGG_07217</name>
</gene>
<dbReference type="FunCoup" id="Q2GXT7">
    <property type="interactions" value="98"/>
</dbReference>
<accession>Q2GXT7</accession>
<evidence type="ECO:0000256" key="1">
    <source>
        <dbReference type="ARBA" id="ARBA00004613"/>
    </source>
</evidence>
<dbReference type="STRING" id="306901.Q2GXT7"/>
<dbReference type="OrthoDB" id="187139at2759"/>
<dbReference type="OMA" id="WHTFVAY"/>
<dbReference type="PANTHER" id="PTHR31736:SF12">
    <property type="entry name" value="EXO-POLYGALACTURONASE, PUTATIVE-RELATED"/>
    <property type="match status" value="1"/>
</dbReference>
<evidence type="ECO:0000256" key="9">
    <source>
        <dbReference type="ARBA" id="ARBA00023295"/>
    </source>
</evidence>
<evidence type="ECO:0000256" key="2">
    <source>
        <dbReference type="ARBA" id="ARBA00008834"/>
    </source>
</evidence>
<dbReference type="GO" id="GO:0000272">
    <property type="term" value="P:polysaccharide catabolic process"/>
    <property type="evidence" value="ECO:0007669"/>
    <property type="project" value="UniProtKB-KW"/>
</dbReference>
<dbReference type="EMBL" id="CH408033">
    <property type="protein sequence ID" value="EAQ85964.1"/>
    <property type="molecule type" value="Genomic_DNA"/>
</dbReference>
<keyword evidence="3" id="KW-0964">Secreted</keyword>
<dbReference type="Gene3D" id="2.160.20.10">
    <property type="entry name" value="Single-stranded right-handed beta-helix, Pectin lyase-like"/>
    <property type="match status" value="1"/>
</dbReference>
<evidence type="ECO:0000256" key="10">
    <source>
        <dbReference type="ARBA" id="ARBA00023316"/>
    </source>
</evidence>
<feature type="region of interest" description="Disordered" evidence="16">
    <location>
        <begin position="47"/>
        <end position="100"/>
    </location>
</feature>
<dbReference type="GeneID" id="4393279"/>
<dbReference type="SUPFAM" id="SSF51126">
    <property type="entry name" value="Pectin lyase-like"/>
    <property type="match status" value="1"/>
</dbReference>
<dbReference type="GO" id="GO:0005576">
    <property type="term" value="C:extracellular region"/>
    <property type="evidence" value="ECO:0007669"/>
    <property type="project" value="UniProtKB-SubCell"/>
</dbReference>
<comment type="subcellular location">
    <subcellularLocation>
        <location evidence="1">Secreted</location>
    </subcellularLocation>
</comment>
<keyword evidence="5 15" id="KW-0378">Hydrolase</keyword>
<dbReference type="InterPro" id="IPR000743">
    <property type="entry name" value="Glyco_hydro_28"/>
</dbReference>
<organism evidence="18 19">
    <name type="scientific">Chaetomium globosum (strain ATCC 6205 / CBS 148.51 / DSM 1962 / NBRC 6347 / NRRL 1970)</name>
    <name type="common">Soil fungus</name>
    <dbReference type="NCBI Taxonomy" id="306901"/>
    <lineage>
        <taxon>Eukaryota</taxon>
        <taxon>Fungi</taxon>
        <taxon>Dikarya</taxon>
        <taxon>Ascomycota</taxon>
        <taxon>Pezizomycotina</taxon>
        <taxon>Sordariomycetes</taxon>
        <taxon>Sordariomycetidae</taxon>
        <taxon>Sordariales</taxon>
        <taxon>Chaetomiaceae</taxon>
        <taxon>Chaetomium</taxon>
    </lineage>
</organism>
<keyword evidence="8" id="KW-0119">Carbohydrate metabolism</keyword>
<comment type="similarity">
    <text evidence="2 15">Belongs to the glycosyl hydrolase 28 family.</text>
</comment>
<comment type="catalytic activity">
    <reaction evidence="14">
        <text>[(1-&gt;4)-alpha-D-galacturonosyl](n) + H2O = alpha-D-galacturonate + [(1-&gt;4)-alpha-D-galacturonosyl](n-1)</text>
        <dbReference type="Rhea" id="RHEA:14117"/>
        <dbReference type="Rhea" id="RHEA-COMP:14570"/>
        <dbReference type="Rhea" id="RHEA-COMP:14572"/>
        <dbReference type="ChEBI" id="CHEBI:15377"/>
        <dbReference type="ChEBI" id="CHEBI:58658"/>
        <dbReference type="ChEBI" id="CHEBI:140523"/>
        <dbReference type="EC" id="3.2.1.67"/>
    </reaction>
</comment>
<evidence type="ECO:0000256" key="12">
    <source>
        <dbReference type="ARBA" id="ARBA00037312"/>
    </source>
</evidence>
<keyword evidence="4 17" id="KW-0732">Signal</keyword>
<feature type="chain" id="PRO_5004208714" description="galacturonan 1,4-alpha-galacturonidase" evidence="17">
    <location>
        <begin position="20"/>
        <end position="387"/>
    </location>
</feature>
<name>Q2GXT7_CHAGB</name>
<dbReference type="InterPro" id="IPR012334">
    <property type="entry name" value="Pectin_lyas_fold"/>
</dbReference>
<dbReference type="Proteomes" id="UP000001056">
    <property type="component" value="Unassembled WGS sequence"/>
</dbReference>
<keyword evidence="6" id="KW-1015">Disulfide bond</keyword>
<dbReference type="GO" id="GO:0047911">
    <property type="term" value="F:galacturan 1,4-alpha-galacturonidase activity"/>
    <property type="evidence" value="ECO:0007669"/>
    <property type="project" value="UniProtKB-EC"/>
</dbReference>
<dbReference type="GO" id="GO:0071555">
    <property type="term" value="P:cell wall organization"/>
    <property type="evidence" value="ECO:0007669"/>
    <property type="project" value="UniProtKB-KW"/>
</dbReference>
<evidence type="ECO:0000256" key="15">
    <source>
        <dbReference type="RuleBase" id="RU361169"/>
    </source>
</evidence>
<evidence type="ECO:0000256" key="11">
    <source>
        <dbReference type="ARBA" id="ARBA00023326"/>
    </source>
</evidence>
<keyword evidence="9 15" id="KW-0326">Glycosidase</keyword>
<evidence type="ECO:0000256" key="7">
    <source>
        <dbReference type="ARBA" id="ARBA00023180"/>
    </source>
</evidence>
<protein>
    <recommendedName>
        <fullName evidence="13">galacturonan 1,4-alpha-galacturonidase</fullName>
        <ecNumber evidence="13">3.2.1.67</ecNumber>
    </recommendedName>
</protein>
<dbReference type="InterPro" id="IPR011050">
    <property type="entry name" value="Pectin_lyase_fold/virulence"/>
</dbReference>
<reference evidence="19" key="1">
    <citation type="journal article" date="2015" name="Genome Announc.">
        <title>Draft genome sequence of the cellulolytic fungus Chaetomium globosum.</title>
        <authorList>
            <person name="Cuomo C.A."/>
            <person name="Untereiner W.A."/>
            <person name="Ma L.-J."/>
            <person name="Grabherr M."/>
            <person name="Birren B.W."/>
        </authorList>
    </citation>
    <scope>NUCLEOTIDE SEQUENCE [LARGE SCALE GENOMIC DNA]</scope>
    <source>
        <strain evidence="19">ATCC 6205 / CBS 148.51 / DSM 1962 / NBRC 6347 / NRRL 1970</strain>
    </source>
</reference>
<keyword evidence="7" id="KW-0325">Glycoprotein</keyword>
<evidence type="ECO:0000256" key="6">
    <source>
        <dbReference type="ARBA" id="ARBA00023157"/>
    </source>
</evidence>
<dbReference type="PANTHER" id="PTHR31736">
    <property type="match status" value="1"/>
</dbReference>
<dbReference type="InParanoid" id="Q2GXT7"/>
<evidence type="ECO:0000313" key="18">
    <source>
        <dbReference type="EMBL" id="EAQ85964.1"/>
    </source>
</evidence>
<evidence type="ECO:0000313" key="19">
    <source>
        <dbReference type="Proteomes" id="UP000001056"/>
    </source>
</evidence>
<dbReference type="AlphaFoldDB" id="Q2GXT7"/>
<evidence type="ECO:0000256" key="17">
    <source>
        <dbReference type="SAM" id="SignalP"/>
    </source>
</evidence>
<keyword evidence="11" id="KW-0624">Polysaccharide degradation</keyword>
<dbReference type="eggNOG" id="ENOG502QRJW">
    <property type="taxonomic scope" value="Eukaryota"/>
</dbReference>
<evidence type="ECO:0000256" key="14">
    <source>
        <dbReference type="ARBA" id="ARBA00048766"/>
    </source>
</evidence>
<sequence length="387" mass="42783">MWSTALLVVLSTIILPALTAMVKEGSTCIVTPISETPAAVAVRSLGTVSPEERDWDNEVHYPRAEPGSHRHPQGSSSSSELHAAAPITPRQNKPDDTPQIMSAFTQCGKDGTIILREGTYHIRQVMDTSDLRNVSVEIHGTLIWSDDNISYWRQASFGVTYAGRQTAWRVGGRDIAIRGFGKALFDGNGQTWIDLANGASNYNGRPISLTVWYGTNVLIDGITWRMSQFWHTFVAHSQNVTMTNLDMETYSKNGRSSQNTDGTNTWNSKDVFIENWTVKCGDDCIGVKGNSTNIHVRNVTCHESGVMTIGSVGSNANQPDYVENVLFEDIKATHSSNVGWIKTYPGTGYVRNITFRNMQFEDVNQPIYVTSCICPSSSYRPPPEFGD</sequence>
<dbReference type="RefSeq" id="XP_001224873.1">
    <property type="nucleotide sequence ID" value="XM_001224872.1"/>
</dbReference>
<evidence type="ECO:0000256" key="4">
    <source>
        <dbReference type="ARBA" id="ARBA00022729"/>
    </source>
</evidence>
<dbReference type="HOGENOM" id="CLU_016031_1_1_1"/>
<dbReference type="Pfam" id="PF00295">
    <property type="entry name" value="Glyco_hydro_28"/>
    <property type="match status" value="1"/>
</dbReference>
<evidence type="ECO:0000256" key="16">
    <source>
        <dbReference type="SAM" id="MobiDB-lite"/>
    </source>
</evidence>
<keyword evidence="19" id="KW-1185">Reference proteome</keyword>
<dbReference type="VEuPathDB" id="FungiDB:CHGG_07217"/>
<evidence type="ECO:0000256" key="5">
    <source>
        <dbReference type="ARBA" id="ARBA00022801"/>
    </source>
</evidence>
<keyword evidence="10" id="KW-0961">Cell wall biogenesis/degradation</keyword>
<feature type="signal peptide" evidence="17">
    <location>
        <begin position="1"/>
        <end position="19"/>
    </location>
</feature>
<evidence type="ECO:0000256" key="13">
    <source>
        <dbReference type="ARBA" id="ARBA00038933"/>
    </source>
</evidence>
<proteinExistence type="inferred from homology"/>
<comment type="function">
    <text evidence="12">Specific in hydrolyzing the terminal glycosidic bond of polygalacturonic acid and oligogalacturonates.</text>
</comment>
<dbReference type="GO" id="GO:0004650">
    <property type="term" value="F:polygalacturonase activity"/>
    <property type="evidence" value="ECO:0007669"/>
    <property type="project" value="InterPro"/>
</dbReference>
<evidence type="ECO:0000256" key="8">
    <source>
        <dbReference type="ARBA" id="ARBA00023277"/>
    </source>
</evidence>
<feature type="compositionally biased region" description="Basic and acidic residues" evidence="16">
    <location>
        <begin position="50"/>
        <end position="68"/>
    </location>
</feature>
<dbReference type="EC" id="3.2.1.67" evidence="13"/>
<evidence type="ECO:0000256" key="3">
    <source>
        <dbReference type="ARBA" id="ARBA00022525"/>
    </source>
</evidence>